<evidence type="ECO:0000313" key="1">
    <source>
        <dbReference type="EMBL" id="QFJ54128.1"/>
    </source>
</evidence>
<gene>
    <name evidence="1" type="ORF">FXF36_04195</name>
</gene>
<protein>
    <submittedName>
        <fullName evidence="1">HAD family phosphatase</fullName>
    </submittedName>
</protein>
<dbReference type="OrthoDB" id="9797415at2"/>
<reference evidence="2" key="1">
    <citation type="submission" date="2019-08" db="EMBL/GenBank/DDBJ databases">
        <title>Complete Genome Sequence of the Polysaccharide-Degrading Rumen Bacterium Pseudobutyrivibrio xylanivorans MA3014.</title>
        <authorList>
            <person name="Palevich N."/>
            <person name="Maclean P.H."/>
            <person name="Kelly W.J."/>
            <person name="Leahy S.C."/>
            <person name="Rakonjac J."/>
            <person name="Attwood G.T."/>
        </authorList>
    </citation>
    <scope>NUCLEOTIDE SEQUENCE [LARGE SCALE GENOMIC DNA]</scope>
    <source>
        <strain evidence="2">MA3014</strain>
    </source>
</reference>
<dbReference type="InterPro" id="IPR023198">
    <property type="entry name" value="PGP-like_dom2"/>
</dbReference>
<dbReference type="Pfam" id="PF00702">
    <property type="entry name" value="Hydrolase"/>
    <property type="match status" value="1"/>
</dbReference>
<accession>A0A5P6VP50</accession>
<dbReference type="KEGG" id="pxv:FXF36_04195"/>
<dbReference type="InterPro" id="IPR006439">
    <property type="entry name" value="HAD-SF_hydro_IA"/>
</dbReference>
<dbReference type="PRINTS" id="PR00413">
    <property type="entry name" value="HADHALOGNASE"/>
</dbReference>
<dbReference type="InterPro" id="IPR036412">
    <property type="entry name" value="HAD-like_sf"/>
</dbReference>
<evidence type="ECO:0000313" key="2">
    <source>
        <dbReference type="Proteomes" id="UP000327030"/>
    </source>
</evidence>
<dbReference type="SUPFAM" id="SSF56784">
    <property type="entry name" value="HAD-like"/>
    <property type="match status" value="1"/>
</dbReference>
<proteinExistence type="predicted"/>
<dbReference type="Gene3D" id="1.10.150.240">
    <property type="entry name" value="Putative phosphatase, domain 2"/>
    <property type="match status" value="1"/>
</dbReference>
<organism evidence="1 2">
    <name type="scientific">Pseudobutyrivibrio xylanivorans</name>
    <dbReference type="NCBI Taxonomy" id="185007"/>
    <lineage>
        <taxon>Bacteria</taxon>
        <taxon>Bacillati</taxon>
        <taxon>Bacillota</taxon>
        <taxon>Clostridia</taxon>
        <taxon>Lachnospirales</taxon>
        <taxon>Lachnospiraceae</taxon>
        <taxon>Pseudobutyrivibrio</taxon>
    </lineage>
</organism>
<dbReference type="NCBIfam" id="TIGR01509">
    <property type="entry name" value="HAD-SF-IA-v3"/>
    <property type="match status" value="1"/>
</dbReference>
<dbReference type="RefSeq" id="WP_151622624.1">
    <property type="nucleotide sequence ID" value="NZ_CP043028.1"/>
</dbReference>
<dbReference type="AlphaFoldDB" id="A0A5P6VP50"/>
<dbReference type="SFLD" id="SFLDG01129">
    <property type="entry name" value="C1.5:_HAD__Beta-PGM__Phosphata"/>
    <property type="match status" value="1"/>
</dbReference>
<dbReference type="Proteomes" id="UP000327030">
    <property type="component" value="Chromosome 1"/>
</dbReference>
<name>A0A5P6VP50_PSEXY</name>
<dbReference type="SFLD" id="SFLDS00003">
    <property type="entry name" value="Haloacid_Dehalogenase"/>
    <property type="match status" value="1"/>
</dbReference>
<dbReference type="CDD" id="cd02603">
    <property type="entry name" value="HAD_sEH-N_like"/>
    <property type="match status" value="1"/>
</dbReference>
<dbReference type="EMBL" id="CP043028">
    <property type="protein sequence ID" value="QFJ54128.1"/>
    <property type="molecule type" value="Genomic_DNA"/>
</dbReference>
<dbReference type="PANTHER" id="PTHR43611:SF3">
    <property type="entry name" value="FLAVIN MONONUCLEOTIDE HYDROLASE 1, CHLOROPLATIC"/>
    <property type="match status" value="1"/>
</dbReference>
<dbReference type="PANTHER" id="PTHR43611">
    <property type="entry name" value="ALPHA-D-GLUCOSE 1-PHOSPHATE PHOSPHATASE"/>
    <property type="match status" value="1"/>
</dbReference>
<dbReference type="Gene3D" id="3.40.50.1000">
    <property type="entry name" value="HAD superfamily/HAD-like"/>
    <property type="match status" value="1"/>
</dbReference>
<dbReference type="InterPro" id="IPR023214">
    <property type="entry name" value="HAD_sf"/>
</dbReference>
<sequence>MIKTIIFDIGGVLIGYDWTKYLMKEFDYDEVLVEKIKANVFGNHKWDEVDRGVLTNEELEQLFTKDAPEIKEEILHFWHTAGNALWQYDFAKDWINELKNRGYQVLFLSNWSSHLRELAVKQLDFLPLLDGGVFSYEVKLIKPDHAIYQTIVDKYNLNPSECVFLDDSERNVIGAREFGMNAVWVENKNHDIAVNGLEELLSTS</sequence>